<reference evidence="8" key="1">
    <citation type="submission" date="2014-11" db="EMBL/GenBank/DDBJ databases">
        <authorList>
            <person name="Otto D Thomas"/>
            <person name="Naeem Raeece"/>
        </authorList>
    </citation>
    <scope>NUCLEOTIDE SEQUENCE</scope>
</reference>
<name>A0A0G4F543_9ALVE</name>
<evidence type="ECO:0000256" key="4">
    <source>
        <dbReference type="PROSITE-ProRule" id="PRU00723"/>
    </source>
</evidence>
<dbReference type="InterPro" id="IPR000571">
    <property type="entry name" value="Znf_CCCH"/>
</dbReference>
<dbReference type="SMART" id="SM00356">
    <property type="entry name" value="ZnF_C3H1"/>
    <property type="match status" value="2"/>
</dbReference>
<keyword evidence="2 4" id="KW-0863">Zinc-finger</keyword>
<evidence type="ECO:0000259" key="7">
    <source>
        <dbReference type="PROSITE" id="PS50103"/>
    </source>
</evidence>
<proteinExistence type="predicted"/>
<feature type="zinc finger region" description="C3H1-type" evidence="4">
    <location>
        <begin position="62"/>
        <end position="92"/>
    </location>
</feature>
<protein>
    <recommendedName>
        <fullName evidence="7">C3H1-type domain-containing protein</fullName>
    </recommendedName>
</protein>
<dbReference type="Gene3D" id="4.10.1000.10">
    <property type="entry name" value="Zinc finger, CCCH-type"/>
    <property type="match status" value="1"/>
</dbReference>
<sequence length="395" mass="42150">MSSSQEVCKHFAQGNCRYGDKCRQAHHTVATKVVRSSPDGNKSQAAAHPGSGSAPKGAPQSKGQRPVCKVWMVHGECDRDTEGKCKFTHSLPPERQAAYIFLTAKDGGITQVTREELEWKKANRGKDWWKTEEKETWAPSVVSPNGRFVILDGGKQEVSDSERMMRHYSGYRLYRVLRGSNGTPVRLEKVKEYPSIYVQEIMKPSSGRTTGYTQAEWVEDAASGSRLSLTRVGKRWKDGEEAGQKVVEAESVPLETAVLTDAFPSALLALIALTAVLTDALPSAFLALISPPAVLTDSLPAALLAPVTGTAVLTDPLSSALLAAVTLTAVLTNATSRALLALRALTAVLTNATSPALLASMTLTAVLTNPTSPALLASVTLTVVLTNALASALLT</sequence>
<dbReference type="InterPro" id="IPR041367">
    <property type="entry name" value="Znf-CCCH_4"/>
</dbReference>
<feature type="transmembrane region" description="Helical" evidence="6">
    <location>
        <begin position="267"/>
        <end position="289"/>
    </location>
</feature>
<evidence type="ECO:0000256" key="5">
    <source>
        <dbReference type="SAM" id="MobiDB-lite"/>
    </source>
</evidence>
<feature type="region of interest" description="Disordered" evidence="5">
    <location>
        <begin position="32"/>
        <end position="65"/>
    </location>
</feature>
<evidence type="ECO:0000256" key="3">
    <source>
        <dbReference type="ARBA" id="ARBA00022833"/>
    </source>
</evidence>
<evidence type="ECO:0000313" key="8">
    <source>
        <dbReference type="EMBL" id="CEM07295.1"/>
    </source>
</evidence>
<dbReference type="PROSITE" id="PS50103">
    <property type="entry name" value="ZF_C3H1"/>
    <property type="match status" value="2"/>
</dbReference>
<dbReference type="InterPro" id="IPR036855">
    <property type="entry name" value="Znf_CCCH_sf"/>
</dbReference>
<feature type="transmembrane region" description="Helical" evidence="6">
    <location>
        <begin position="374"/>
        <end position="394"/>
    </location>
</feature>
<keyword evidence="6" id="KW-1133">Transmembrane helix</keyword>
<feature type="zinc finger region" description="C3H1-type" evidence="4">
    <location>
        <begin position="2"/>
        <end position="29"/>
    </location>
</feature>
<evidence type="ECO:0000256" key="6">
    <source>
        <dbReference type="SAM" id="Phobius"/>
    </source>
</evidence>
<accession>A0A0G4F543</accession>
<dbReference type="GO" id="GO:0008270">
    <property type="term" value="F:zinc ion binding"/>
    <property type="evidence" value="ECO:0007669"/>
    <property type="project" value="UniProtKB-KW"/>
</dbReference>
<dbReference type="Pfam" id="PF18044">
    <property type="entry name" value="zf-CCCH_4"/>
    <property type="match status" value="1"/>
</dbReference>
<dbReference type="SUPFAM" id="SSF90229">
    <property type="entry name" value="CCCH zinc finger"/>
    <property type="match status" value="1"/>
</dbReference>
<keyword evidence="6" id="KW-0812">Transmembrane</keyword>
<keyword evidence="1 4" id="KW-0479">Metal-binding</keyword>
<organism evidence="8">
    <name type="scientific">Chromera velia CCMP2878</name>
    <dbReference type="NCBI Taxonomy" id="1169474"/>
    <lineage>
        <taxon>Eukaryota</taxon>
        <taxon>Sar</taxon>
        <taxon>Alveolata</taxon>
        <taxon>Colpodellida</taxon>
        <taxon>Chromeraceae</taxon>
        <taxon>Chromera</taxon>
    </lineage>
</organism>
<evidence type="ECO:0000256" key="2">
    <source>
        <dbReference type="ARBA" id="ARBA00022771"/>
    </source>
</evidence>
<keyword evidence="6" id="KW-0472">Membrane</keyword>
<feature type="transmembrane region" description="Helical" evidence="6">
    <location>
        <begin position="309"/>
        <end position="332"/>
    </location>
</feature>
<feature type="transmembrane region" description="Helical" evidence="6">
    <location>
        <begin position="344"/>
        <end position="368"/>
    </location>
</feature>
<feature type="domain" description="C3H1-type" evidence="7">
    <location>
        <begin position="62"/>
        <end position="92"/>
    </location>
</feature>
<feature type="domain" description="C3H1-type" evidence="7">
    <location>
        <begin position="2"/>
        <end position="29"/>
    </location>
</feature>
<dbReference type="EMBL" id="CDMZ01000123">
    <property type="protein sequence ID" value="CEM07295.1"/>
    <property type="molecule type" value="Genomic_DNA"/>
</dbReference>
<evidence type="ECO:0000256" key="1">
    <source>
        <dbReference type="ARBA" id="ARBA00022723"/>
    </source>
</evidence>
<dbReference type="VEuPathDB" id="CryptoDB:Cvel_15188"/>
<gene>
    <name evidence="8" type="ORF">Cvel_15188</name>
</gene>
<keyword evidence="3 4" id="KW-0862">Zinc</keyword>
<dbReference type="AlphaFoldDB" id="A0A0G4F543"/>